<dbReference type="Pfam" id="PF18705">
    <property type="entry name" value="DUF5643"/>
    <property type="match status" value="1"/>
</dbReference>
<keyword evidence="1" id="KW-1133">Transmembrane helix</keyword>
<accession>A0ABX1ZEZ8</accession>
<feature type="domain" description="DUF4179" evidence="2">
    <location>
        <begin position="49"/>
        <end position="135"/>
    </location>
</feature>
<protein>
    <submittedName>
        <fullName evidence="4">DUF4179 domain-containing protein</fullName>
    </submittedName>
</protein>
<evidence type="ECO:0000259" key="2">
    <source>
        <dbReference type="Pfam" id="PF13786"/>
    </source>
</evidence>
<dbReference type="InterPro" id="IPR040680">
    <property type="entry name" value="DUF5643"/>
</dbReference>
<reference evidence="4 5" key="1">
    <citation type="submission" date="2019-10" db="EMBL/GenBank/DDBJ databases">
        <title>Description of Paenibacillus pedi sp. nov.</title>
        <authorList>
            <person name="Carlier A."/>
            <person name="Qi S."/>
        </authorList>
    </citation>
    <scope>NUCLEOTIDE SEQUENCE [LARGE SCALE GENOMIC DNA]</scope>
    <source>
        <strain evidence="4 5">LMG 31457</strain>
    </source>
</reference>
<keyword evidence="1" id="KW-0472">Membrane</keyword>
<feature type="domain" description="DUF5643" evidence="3">
    <location>
        <begin position="234"/>
        <end position="348"/>
    </location>
</feature>
<sequence length="460" mass="52349">MDELNSTIKRTLNKKLDHEFPSTSFNRIWERSFTKQPMLIRKAVQSKLKYGFLITAVSFLLFVVLLIPTPMIPITAQSPIFKSVFQMIGFFSEKHPDLGGVTSEVQQSVKDSNVKITISEVYYDGYDLTASYTMETDQSVKSVMTPYDIEFIINDRRIPAIAGYGKLINDHQYAGVIQTYANDQLLKGLSEQNEMNITIGKVGYTLANGDIVNKEGKWFFSFNSNIGLFKEGIHTLDLMKTVRQKHVQFTLQKVNYSDSFIDFIGETSVDMEGNEHLENYIDMEVTDENGRSLELINSGTKYARKEGQTTIYKWKISSRVTGKIPNSLTIRPYSLPFDPPRKTTVVPMDHTPTQESPFVVQRGNLSSLELTGISFLSDKTLVYYRTLGEQRSDHDNAAFRLLAENGKELEMVGERTIESGNDMFVREFPPLEPKQKLSIIAQDLVPRTYLKDLEMSIPLP</sequence>
<comment type="caution">
    <text evidence="4">The sequence shown here is derived from an EMBL/GenBank/DDBJ whole genome shotgun (WGS) entry which is preliminary data.</text>
</comment>
<proteinExistence type="predicted"/>
<evidence type="ECO:0000313" key="4">
    <source>
        <dbReference type="EMBL" id="NOU98678.1"/>
    </source>
</evidence>
<dbReference type="Proteomes" id="UP000618579">
    <property type="component" value="Unassembled WGS sequence"/>
</dbReference>
<gene>
    <name evidence="4" type="ORF">GC097_01375</name>
</gene>
<dbReference type="EMBL" id="WHNZ01000007">
    <property type="protein sequence ID" value="NOU98678.1"/>
    <property type="molecule type" value="Genomic_DNA"/>
</dbReference>
<dbReference type="RefSeq" id="WP_171681558.1">
    <property type="nucleotide sequence ID" value="NZ_WHNZ01000007.1"/>
</dbReference>
<evidence type="ECO:0000313" key="5">
    <source>
        <dbReference type="Proteomes" id="UP000618579"/>
    </source>
</evidence>
<name>A0ABX1ZEZ8_9BACL</name>
<feature type="transmembrane region" description="Helical" evidence="1">
    <location>
        <begin position="50"/>
        <end position="72"/>
    </location>
</feature>
<dbReference type="Pfam" id="PF13786">
    <property type="entry name" value="DUF4179"/>
    <property type="match status" value="1"/>
</dbReference>
<evidence type="ECO:0000256" key="1">
    <source>
        <dbReference type="SAM" id="Phobius"/>
    </source>
</evidence>
<organism evidence="4 5">
    <name type="scientific">Paenibacillus planticolens</name>
    <dbReference type="NCBI Taxonomy" id="2654976"/>
    <lineage>
        <taxon>Bacteria</taxon>
        <taxon>Bacillati</taxon>
        <taxon>Bacillota</taxon>
        <taxon>Bacilli</taxon>
        <taxon>Bacillales</taxon>
        <taxon>Paenibacillaceae</taxon>
        <taxon>Paenibacillus</taxon>
    </lineage>
</organism>
<dbReference type="Gene3D" id="2.60.40.1630">
    <property type="entry name" value="bacillus anthracis domain"/>
    <property type="match status" value="1"/>
</dbReference>
<evidence type="ECO:0000259" key="3">
    <source>
        <dbReference type="Pfam" id="PF18705"/>
    </source>
</evidence>
<dbReference type="InterPro" id="IPR025436">
    <property type="entry name" value="DUF4179"/>
</dbReference>
<keyword evidence="1" id="KW-0812">Transmembrane</keyword>
<keyword evidence="5" id="KW-1185">Reference proteome</keyword>